<proteinExistence type="predicted"/>
<name>A0ACC2SAK1_9FUNG</name>
<evidence type="ECO:0000313" key="2">
    <source>
        <dbReference type="Proteomes" id="UP001165960"/>
    </source>
</evidence>
<organism evidence="1 2">
    <name type="scientific">Entomophthora muscae</name>
    <dbReference type="NCBI Taxonomy" id="34485"/>
    <lineage>
        <taxon>Eukaryota</taxon>
        <taxon>Fungi</taxon>
        <taxon>Fungi incertae sedis</taxon>
        <taxon>Zoopagomycota</taxon>
        <taxon>Entomophthoromycotina</taxon>
        <taxon>Entomophthoromycetes</taxon>
        <taxon>Entomophthorales</taxon>
        <taxon>Entomophthoraceae</taxon>
        <taxon>Entomophthora</taxon>
    </lineage>
</organism>
<comment type="caution">
    <text evidence="1">The sequence shown here is derived from an EMBL/GenBank/DDBJ whole genome shotgun (WGS) entry which is preliminary data.</text>
</comment>
<reference evidence="1" key="1">
    <citation type="submission" date="2022-04" db="EMBL/GenBank/DDBJ databases">
        <title>Genome of the entomopathogenic fungus Entomophthora muscae.</title>
        <authorList>
            <person name="Elya C."/>
            <person name="Lovett B.R."/>
            <person name="Lee E."/>
            <person name="Macias A.M."/>
            <person name="Hajek A.E."/>
            <person name="De Bivort B.L."/>
            <person name="Kasson M.T."/>
            <person name="De Fine Licht H.H."/>
            <person name="Stajich J.E."/>
        </authorList>
    </citation>
    <scope>NUCLEOTIDE SEQUENCE</scope>
    <source>
        <strain evidence="1">Berkeley</strain>
    </source>
</reference>
<protein>
    <submittedName>
        <fullName evidence="1">Uncharacterized protein</fullName>
    </submittedName>
</protein>
<keyword evidence="2" id="KW-1185">Reference proteome</keyword>
<gene>
    <name evidence="1" type="ORF">DSO57_1004836</name>
</gene>
<accession>A0ACC2SAK1</accession>
<dbReference type="Proteomes" id="UP001165960">
    <property type="component" value="Unassembled WGS sequence"/>
</dbReference>
<sequence>MKNFNTQPETNFYPPSAQPRVDPSSHTSNWYPQPAFDSNFLYPDPPAVDMSMSLFDPSEQQYLSGFFDNLAEDKNEFILPTGFDFSTLLSSWNAPNFPDSQPKPQLQPYGLQPTPQHPYYHLPGTPHLSAPVSFHGPQSFSLPPEPHNAGIYLSPAIKYPQPCEQLSSLSDSSSGTPHCNINEQPANLAYSSVSFAPKGKPAAEPVQLSKKRPNALSRTNSEEDAKIPRLNKEPLKDDQRKANHIASEQKRRDIIRRGFESLSELVPGLKKTNCSKATILTRAADYMQEIEGKILELRKKKESIVAQLSGESSAPPALHRPLS</sequence>
<evidence type="ECO:0000313" key="1">
    <source>
        <dbReference type="EMBL" id="KAJ9059207.1"/>
    </source>
</evidence>
<dbReference type="EMBL" id="QTSX02005692">
    <property type="protein sequence ID" value="KAJ9059207.1"/>
    <property type="molecule type" value="Genomic_DNA"/>
</dbReference>